<keyword evidence="3" id="KW-1185">Reference proteome</keyword>
<evidence type="ECO:0000313" key="2">
    <source>
        <dbReference type="EMBL" id="MBH0231453.1"/>
    </source>
</evidence>
<protein>
    <submittedName>
        <fullName evidence="2">Uncharacterized protein</fullName>
    </submittedName>
</protein>
<evidence type="ECO:0000313" key="3">
    <source>
        <dbReference type="Proteomes" id="UP000614490"/>
    </source>
</evidence>
<dbReference type="RefSeq" id="WP_197318076.1">
    <property type="nucleotide sequence ID" value="NZ_JADZSC010000003.1"/>
</dbReference>
<accession>A0A931HXR5</accession>
<sequence>MAVTEVRYTNYERDGRGKQVDSCGRKSWARSHRAQPEEACQAARRKGSRFPPHPHSQL</sequence>
<reference evidence="2 3" key="1">
    <citation type="journal article" date="2005" name="Int. J. Syst. Evol. Microbiol.">
        <title>Halobacillus yeomjeoni sp. nov., isolated from a marine solar saltern in Korea.</title>
        <authorList>
            <person name="Yoon J.H."/>
            <person name="Kang S.J."/>
            <person name="Lee C.H."/>
            <person name="Oh H.W."/>
            <person name="Oh T.K."/>
        </authorList>
    </citation>
    <scope>NUCLEOTIDE SEQUENCE [LARGE SCALE GENOMIC DNA]</scope>
    <source>
        <strain evidence="2 3">KCTC 3957</strain>
    </source>
</reference>
<evidence type="ECO:0000256" key="1">
    <source>
        <dbReference type="SAM" id="MobiDB-lite"/>
    </source>
</evidence>
<dbReference type="AlphaFoldDB" id="A0A931HXR5"/>
<proteinExistence type="predicted"/>
<feature type="region of interest" description="Disordered" evidence="1">
    <location>
        <begin position="1"/>
        <end position="58"/>
    </location>
</feature>
<organism evidence="2 3">
    <name type="scientific">Halobacillus yeomjeoni</name>
    <dbReference type="NCBI Taxonomy" id="311194"/>
    <lineage>
        <taxon>Bacteria</taxon>
        <taxon>Bacillati</taxon>
        <taxon>Bacillota</taxon>
        <taxon>Bacilli</taxon>
        <taxon>Bacillales</taxon>
        <taxon>Bacillaceae</taxon>
        <taxon>Halobacillus</taxon>
    </lineage>
</organism>
<name>A0A931HXR5_9BACI</name>
<comment type="caution">
    <text evidence="2">The sequence shown here is derived from an EMBL/GenBank/DDBJ whole genome shotgun (WGS) entry which is preliminary data.</text>
</comment>
<gene>
    <name evidence="2" type="ORF">H0267_14595</name>
</gene>
<dbReference type="Proteomes" id="UP000614490">
    <property type="component" value="Unassembled WGS sequence"/>
</dbReference>
<dbReference type="EMBL" id="JADZSC010000003">
    <property type="protein sequence ID" value="MBH0231453.1"/>
    <property type="molecule type" value="Genomic_DNA"/>
</dbReference>
<feature type="compositionally biased region" description="Basic and acidic residues" evidence="1">
    <location>
        <begin position="10"/>
        <end position="19"/>
    </location>
</feature>